<accession>A0ABS2A301</accession>
<name>A0ABS2A301_9ACTN</name>
<gene>
    <name evidence="1" type="ORF">JIG36_01440</name>
</gene>
<dbReference type="Pfam" id="PF08012">
    <property type="entry name" value="DUF1702"/>
    <property type="match status" value="1"/>
</dbReference>
<sequence>MARLRPHDLLRLGPGQVDFVRRGFQTEPREVRDQLERSALTFLDGFNRELSIPAAGPLDLGPIEPARRGFAAEGAAMAAGMLDRLRFAGRPRRLVRLFGEHAEKYEYLLHVGVGWTMAKLRCPMPRRPGDDNGLTRWLAYDGWGFCRAFFARPAALARWSAHPGSCDDVCAIRYQGYGRSIWFRDCGQPGLIANRIARLPARHRADVWSGVGLAAAYAGAVDAATYPRLAAAAARERPALAQGAAFAAEAHRRAGHLPAHLPGAVRALTGADVDEASGWTWEARAGLDRPSAGPADFQTWRQRIQRQAARVG</sequence>
<evidence type="ECO:0000313" key="2">
    <source>
        <dbReference type="Proteomes" id="UP000632138"/>
    </source>
</evidence>
<protein>
    <submittedName>
        <fullName evidence="1">DUF1702 family protein</fullName>
    </submittedName>
</protein>
<reference evidence="1 2" key="1">
    <citation type="submission" date="2021-01" db="EMBL/GenBank/DDBJ databases">
        <title>Actinoplanes sp. nov. LDG1-06 isolated from lichen.</title>
        <authorList>
            <person name="Saeng-In P."/>
            <person name="Phongsopitanun W."/>
            <person name="Kanchanasin P."/>
            <person name="Yuki M."/>
            <person name="Kudo T."/>
            <person name="Ohkuma M."/>
            <person name="Tanasupawat S."/>
        </authorList>
    </citation>
    <scope>NUCLEOTIDE SEQUENCE [LARGE SCALE GENOMIC DNA]</scope>
    <source>
        <strain evidence="1 2">LDG1-06</strain>
    </source>
</reference>
<keyword evidence="2" id="KW-1185">Reference proteome</keyword>
<comment type="caution">
    <text evidence="1">The sequence shown here is derived from an EMBL/GenBank/DDBJ whole genome shotgun (WGS) entry which is preliminary data.</text>
</comment>
<proteinExistence type="predicted"/>
<organism evidence="1 2">
    <name type="scientific">Paractinoplanes ovalisporus</name>
    <dbReference type="NCBI Taxonomy" id="2810368"/>
    <lineage>
        <taxon>Bacteria</taxon>
        <taxon>Bacillati</taxon>
        <taxon>Actinomycetota</taxon>
        <taxon>Actinomycetes</taxon>
        <taxon>Micromonosporales</taxon>
        <taxon>Micromonosporaceae</taxon>
        <taxon>Paractinoplanes</taxon>
    </lineage>
</organism>
<dbReference type="RefSeq" id="WP_203374128.1">
    <property type="nucleotide sequence ID" value="NZ_JAENHP010000001.1"/>
</dbReference>
<dbReference type="Proteomes" id="UP000632138">
    <property type="component" value="Unassembled WGS sequence"/>
</dbReference>
<dbReference type="InterPro" id="IPR012964">
    <property type="entry name" value="DUF1702"/>
</dbReference>
<evidence type="ECO:0000313" key="1">
    <source>
        <dbReference type="EMBL" id="MBM2614218.1"/>
    </source>
</evidence>
<dbReference type="EMBL" id="JAENHP010000001">
    <property type="protein sequence ID" value="MBM2614218.1"/>
    <property type="molecule type" value="Genomic_DNA"/>
</dbReference>